<dbReference type="AlphaFoldDB" id="A0A370FA71"/>
<proteinExistence type="predicted"/>
<protein>
    <submittedName>
        <fullName evidence="3">Uncharacterized protein</fullName>
    </submittedName>
</protein>
<accession>A0A370FA71</accession>
<keyword evidence="2" id="KW-0472">Membrane</keyword>
<dbReference type="Proteomes" id="UP000255265">
    <property type="component" value="Unassembled WGS sequence"/>
</dbReference>
<dbReference type="EMBL" id="QQAV01000008">
    <property type="protein sequence ID" value="RDI21878.1"/>
    <property type="molecule type" value="Genomic_DNA"/>
</dbReference>
<comment type="caution">
    <text evidence="3">The sequence shown here is derived from an EMBL/GenBank/DDBJ whole genome shotgun (WGS) entry which is preliminary data.</text>
</comment>
<keyword evidence="2" id="KW-1133">Transmembrane helix</keyword>
<feature type="transmembrane region" description="Helical" evidence="2">
    <location>
        <begin position="149"/>
        <end position="167"/>
    </location>
</feature>
<sequence length="343" mass="37904">MAVEMNNARHADPASRKGTDEPLPTRLALGNSETSIVMMKVEDEAAGLLIHLVVSNDCCNLIFTRLSRSSSDCRRVIDRPIEGASSDTTGHIAVRNTLLPEHAGIGVRRPLQAGRQRTSQIWRKAGDHHHVTRARRGARRIPLEANLDFLRVAIAVLICIAVFTTRATTRRKFDARLTHQRNQIHAGLSSAGHVCACTIAADGRRWRHIAHVAAGDNAIAAGEVSAVDHFSGHCGVVAHRNSKSLIVGVIRLSPLIEKYLSHAHIFRIALHVATDHHCRDDHANDDQHHCHFHEGKALLAPLRSGIGISGFHRCSLNLEDLSRTYERPSGFILPIPRHRMEWA</sequence>
<keyword evidence="2" id="KW-0812">Transmembrane</keyword>
<keyword evidence="4" id="KW-1185">Reference proteome</keyword>
<evidence type="ECO:0000313" key="4">
    <source>
        <dbReference type="Proteomes" id="UP000255265"/>
    </source>
</evidence>
<evidence type="ECO:0000313" key="3">
    <source>
        <dbReference type="EMBL" id="RDI21878.1"/>
    </source>
</evidence>
<organism evidence="3 4">
    <name type="scientific">Pseudacidovorax intermedius</name>
    <dbReference type="NCBI Taxonomy" id="433924"/>
    <lineage>
        <taxon>Bacteria</taxon>
        <taxon>Pseudomonadati</taxon>
        <taxon>Pseudomonadota</taxon>
        <taxon>Betaproteobacteria</taxon>
        <taxon>Burkholderiales</taxon>
        <taxon>Comamonadaceae</taxon>
        <taxon>Pseudacidovorax</taxon>
    </lineage>
</organism>
<reference evidence="3 4" key="1">
    <citation type="submission" date="2018-07" db="EMBL/GenBank/DDBJ databases">
        <title>Genomic Encyclopedia of Type Strains, Phase IV (KMG-IV): sequencing the most valuable type-strain genomes for metagenomic binning, comparative biology and taxonomic classification.</title>
        <authorList>
            <person name="Goeker M."/>
        </authorList>
    </citation>
    <scope>NUCLEOTIDE SEQUENCE [LARGE SCALE GENOMIC DNA]</scope>
    <source>
        <strain evidence="3 4">DSM 21352</strain>
    </source>
</reference>
<evidence type="ECO:0000256" key="2">
    <source>
        <dbReference type="SAM" id="Phobius"/>
    </source>
</evidence>
<evidence type="ECO:0000256" key="1">
    <source>
        <dbReference type="SAM" id="MobiDB-lite"/>
    </source>
</evidence>
<name>A0A370FA71_9BURK</name>
<feature type="region of interest" description="Disordered" evidence="1">
    <location>
        <begin position="1"/>
        <end position="26"/>
    </location>
</feature>
<gene>
    <name evidence="3" type="ORF">DFR41_1082</name>
</gene>
<feature type="compositionally biased region" description="Basic and acidic residues" evidence="1">
    <location>
        <begin position="7"/>
        <end position="20"/>
    </location>
</feature>